<keyword evidence="7" id="KW-1185">Reference proteome</keyword>
<evidence type="ECO:0000256" key="1">
    <source>
        <dbReference type="ARBA" id="ARBA00006484"/>
    </source>
</evidence>
<keyword evidence="2 5" id="KW-0521">NADP</keyword>
<gene>
    <name evidence="6" type="ORF">LUZ62_024582</name>
</gene>
<protein>
    <recommendedName>
        <fullName evidence="5">Short-chain dehydrogenase/reductase</fullName>
        <ecNumber evidence="5">1.1.1.-</ecNumber>
    </recommendedName>
</protein>
<dbReference type="InterPro" id="IPR002347">
    <property type="entry name" value="SDR_fam"/>
</dbReference>
<dbReference type="Pfam" id="PF00106">
    <property type="entry name" value="adh_short"/>
    <property type="match status" value="1"/>
</dbReference>
<dbReference type="PRINTS" id="PR00081">
    <property type="entry name" value="GDHRDH"/>
</dbReference>
<comment type="similarity">
    <text evidence="1 4">Belongs to the short-chain dehydrogenases/reductases (SDR) family.</text>
</comment>
<evidence type="ECO:0000256" key="4">
    <source>
        <dbReference type="RuleBase" id="RU000363"/>
    </source>
</evidence>
<proteinExistence type="inferred from homology"/>
<dbReference type="SUPFAM" id="SSF51735">
    <property type="entry name" value="NAD(P)-binding Rossmann-fold domains"/>
    <property type="match status" value="1"/>
</dbReference>
<dbReference type="InterPro" id="IPR036291">
    <property type="entry name" value="NAD(P)-bd_dom_sf"/>
</dbReference>
<dbReference type="InterPro" id="IPR045313">
    <property type="entry name" value="CBR1-like"/>
</dbReference>
<dbReference type="Proteomes" id="UP001140206">
    <property type="component" value="Chromosome 1"/>
</dbReference>
<dbReference type="AlphaFoldDB" id="A0AAV8H756"/>
<dbReference type="CDD" id="cd05324">
    <property type="entry name" value="carb_red_PTCR-like_SDR_c"/>
    <property type="match status" value="1"/>
</dbReference>
<dbReference type="PANTHER" id="PTHR43490:SF98">
    <property type="entry name" value="OS02G0640600 PROTEIN"/>
    <property type="match status" value="1"/>
</dbReference>
<keyword evidence="3 5" id="KW-0560">Oxidoreductase</keyword>
<dbReference type="Gene3D" id="3.40.50.720">
    <property type="entry name" value="NAD(P)-binding Rossmann-like Domain"/>
    <property type="match status" value="1"/>
</dbReference>
<sequence>MSKMEAYKRIALVTGGNKGIGLEICRQLALNGTNVILTARDEKRGKEAVEKLTKDYGLTNVIFYQLDVTDLSSIESSVGFVKSQYGKLDILVNNAGIVGHEFSKPIAEKINNGGDSSYILEVQAKLQAADLKFLAAMTIEPYEKAKECIDINYYGTKAMCEAFIPLLQLSESPRIVNVSSYFGKLEFIPGENIRNEIGNISTITEVRLEELLGTFLEDFKAGRLKESGWPDMSSAYTVSKVAVCAYTRILAKKYPKIIASSVNPGYVKTDINLNTGVISTEEGAKGPVMLALLPDGSSSGQFYDETELCSFE</sequence>
<dbReference type="GO" id="GO:0016616">
    <property type="term" value="F:oxidoreductase activity, acting on the CH-OH group of donors, NAD or NADP as acceptor"/>
    <property type="evidence" value="ECO:0007669"/>
    <property type="project" value="InterPro"/>
</dbReference>
<name>A0AAV8H756_9POAL</name>
<dbReference type="PRINTS" id="PR00080">
    <property type="entry name" value="SDRFAMILY"/>
</dbReference>
<evidence type="ECO:0000256" key="5">
    <source>
        <dbReference type="RuleBase" id="RU369024"/>
    </source>
</evidence>
<dbReference type="EMBL" id="JAMFTS010000001">
    <property type="protein sequence ID" value="KAJ4812016.1"/>
    <property type="molecule type" value="Genomic_DNA"/>
</dbReference>
<evidence type="ECO:0000256" key="2">
    <source>
        <dbReference type="ARBA" id="ARBA00022857"/>
    </source>
</evidence>
<reference evidence="6" key="1">
    <citation type="submission" date="2022-08" db="EMBL/GenBank/DDBJ databases">
        <authorList>
            <person name="Marques A."/>
        </authorList>
    </citation>
    <scope>NUCLEOTIDE SEQUENCE</scope>
    <source>
        <strain evidence="6">RhyPub2mFocal</strain>
        <tissue evidence="6">Leaves</tissue>
    </source>
</reference>
<organism evidence="6 7">
    <name type="scientific">Rhynchospora pubera</name>
    <dbReference type="NCBI Taxonomy" id="906938"/>
    <lineage>
        <taxon>Eukaryota</taxon>
        <taxon>Viridiplantae</taxon>
        <taxon>Streptophyta</taxon>
        <taxon>Embryophyta</taxon>
        <taxon>Tracheophyta</taxon>
        <taxon>Spermatophyta</taxon>
        <taxon>Magnoliopsida</taxon>
        <taxon>Liliopsida</taxon>
        <taxon>Poales</taxon>
        <taxon>Cyperaceae</taxon>
        <taxon>Cyperoideae</taxon>
        <taxon>Rhynchosporeae</taxon>
        <taxon>Rhynchospora</taxon>
    </lineage>
</organism>
<dbReference type="EC" id="1.1.1.-" evidence="5"/>
<dbReference type="PANTHER" id="PTHR43490">
    <property type="entry name" value="(+)-NEOMENTHOL DEHYDROGENASE"/>
    <property type="match status" value="1"/>
</dbReference>
<evidence type="ECO:0000313" key="7">
    <source>
        <dbReference type="Proteomes" id="UP001140206"/>
    </source>
</evidence>
<evidence type="ECO:0000313" key="6">
    <source>
        <dbReference type="EMBL" id="KAJ4812016.1"/>
    </source>
</evidence>
<evidence type="ECO:0000256" key="3">
    <source>
        <dbReference type="ARBA" id="ARBA00023002"/>
    </source>
</evidence>
<comment type="caution">
    <text evidence="6">The sequence shown here is derived from an EMBL/GenBank/DDBJ whole genome shotgun (WGS) entry which is preliminary data.</text>
</comment>
<dbReference type="GO" id="GO:0016020">
    <property type="term" value="C:membrane"/>
    <property type="evidence" value="ECO:0007669"/>
    <property type="project" value="TreeGrafter"/>
</dbReference>
<accession>A0AAV8H756</accession>